<sequence>MTKTNLDTILKGLSEPINETSSKYDNEAMATFLRERNNQIVFPPYSLHKFKNDKTEE</sequence>
<dbReference type="EMBL" id="JAUCEY010000001">
    <property type="protein sequence ID" value="MDM5450685.1"/>
    <property type="molecule type" value="Genomic_DNA"/>
</dbReference>
<organism evidence="1 2">
    <name type="scientific">Peribacillus simplex</name>
    <dbReference type="NCBI Taxonomy" id="1478"/>
    <lineage>
        <taxon>Bacteria</taxon>
        <taxon>Bacillati</taxon>
        <taxon>Bacillota</taxon>
        <taxon>Bacilli</taxon>
        <taxon>Bacillales</taxon>
        <taxon>Bacillaceae</taxon>
        <taxon>Peribacillus</taxon>
    </lineage>
</organism>
<gene>
    <name evidence="1" type="ORF">QUF89_00035</name>
</gene>
<proteinExistence type="predicted"/>
<name>A0AAW7I3Y8_9BACI</name>
<comment type="caution">
    <text evidence="1">The sequence shown here is derived from an EMBL/GenBank/DDBJ whole genome shotgun (WGS) entry which is preliminary data.</text>
</comment>
<reference evidence="1" key="1">
    <citation type="submission" date="2023-06" db="EMBL/GenBank/DDBJ databases">
        <title>Comparative genomics of Bacillaceae isolates and their secondary metabolite potential.</title>
        <authorList>
            <person name="Song L."/>
            <person name="Nielsen L.J."/>
            <person name="Mohite O."/>
            <person name="Xu X."/>
            <person name="Weber T."/>
            <person name="Kovacs A.T."/>
        </authorList>
    </citation>
    <scope>NUCLEOTIDE SEQUENCE</scope>
    <source>
        <strain evidence="1">D8_B_37</strain>
    </source>
</reference>
<dbReference type="AlphaFoldDB" id="A0AAW7I3Y8"/>
<evidence type="ECO:0000313" key="1">
    <source>
        <dbReference type="EMBL" id="MDM5450685.1"/>
    </source>
</evidence>
<dbReference type="Proteomes" id="UP001234602">
    <property type="component" value="Unassembled WGS sequence"/>
</dbReference>
<evidence type="ECO:0000313" key="2">
    <source>
        <dbReference type="Proteomes" id="UP001234602"/>
    </source>
</evidence>
<accession>A0AAW7I3Y8</accession>
<dbReference type="RefSeq" id="WP_289319023.1">
    <property type="nucleotide sequence ID" value="NZ_JAUCEY010000001.1"/>
</dbReference>
<protein>
    <submittedName>
        <fullName evidence="1">Uncharacterized protein</fullName>
    </submittedName>
</protein>